<dbReference type="RefSeq" id="XP_003142253.2">
    <property type="nucleotide sequence ID" value="XM_003142205.2"/>
</dbReference>
<dbReference type="InParanoid" id="A0A1S0TX65"/>
<feature type="compositionally biased region" description="Basic and acidic residues" evidence="1">
    <location>
        <begin position="17"/>
        <end position="28"/>
    </location>
</feature>
<gene>
    <name evidence="2" type="ORF">LOAG_06669</name>
</gene>
<feature type="region of interest" description="Disordered" evidence="1">
    <location>
        <begin position="1"/>
        <end position="47"/>
    </location>
</feature>
<name>A0A1S0TX65_LOALO</name>
<organism evidence="2">
    <name type="scientific">Loa loa</name>
    <name type="common">Eye worm</name>
    <name type="synonym">Filaria loa</name>
    <dbReference type="NCBI Taxonomy" id="7209"/>
    <lineage>
        <taxon>Eukaryota</taxon>
        <taxon>Metazoa</taxon>
        <taxon>Ecdysozoa</taxon>
        <taxon>Nematoda</taxon>
        <taxon>Chromadorea</taxon>
        <taxon>Rhabditida</taxon>
        <taxon>Spirurina</taxon>
        <taxon>Spiruromorpha</taxon>
        <taxon>Filarioidea</taxon>
        <taxon>Onchocercidae</taxon>
        <taxon>Loa</taxon>
    </lineage>
</organism>
<dbReference type="CTD" id="9944088"/>
<accession>A0A1S0TX65</accession>
<evidence type="ECO:0000256" key="1">
    <source>
        <dbReference type="SAM" id="MobiDB-lite"/>
    </source>
</evidence>
<dbReference type="GeneID" id="9944088"/>
<evidence type="ECO:0000313" key="2">
    <source>
        <dbReference type="EMBL" id="EFO21813.2"/>
    </source>
</evidence>
<proteinExistence type="predicted"/>
<protein>
    <submittedName>
        <fullName evidence="2">Uncharacterized protein</fullName>
    </submittedName>
</protein>
<dbReference type="AlphaFoldDB" id="A0A1S0TX65"/>
<reference evidence="2" key="1">
    <citation type="submission" date="2012-04" db="EMBL/GenBank/DDBJ databases">
        <title>The Genome Sequence of Loa loa.</title>
        <authorList>
            <consortium name="The Broad Institute Genome Sequencing Platform"/>
            <consortium name="Broad Institute Genome Sequencing Center for Infectious Disease"/>
            <person name="Nutman T.B."/>
            <person name="Fink D.L."/>
            <person name="Russ C."/>
            <person name="Young S."/>
            <person name="Zeng Q."/>
            <person name="Gargeya S."/>
            <person name="Alvarado L."/>
            <person name="Berlin A."/>
            <person name="Chapman S.B."/>
            <person name="Chen Z."/>
            <person name="Freedman E."/>
            <person name="Gellesch M."/>
            <person name="Goldberg J."/>
            <person name="Griggs A."/>
            <person name="Gujja S."/>
            <person name="Heilman E.R."/>
            <person name="Heiman D."/>
            <person name="Howarth C."/>
            <person name="Mehta T."/>
            <person name="Neiman D."/>
            <person name="Pearson M."/>
            <person name="Roberts A."/>
            <person name="Saif S."/>
            <person name="Shea T."/>
            <person name="Shenoy N."/>
            <person name="Sisk P."/>
            <person name="Stolte C."/>
            <person name="Sykes S."/>
            <person name="White J."/>
            <person name="Yandava C."/>
            <person name="Haas B."/>
            <person name="Henn M.R."/>
            <person name="Nusbaum C."/>
            <person name="Birren B."/>
        </authorList>
    </citation>
    <scope>NUCLEOTIDE SEQUENCE [LARGE SCALE GENOMIC DNA]</scope>
</reference>
<feature type="compositionally biased region" description="Polar residues" evidence="1">
    <location>
        <begin position="31"/>
        <end position="43"/>
    </location>
</feature>
<dbReference type="EMBL" id="JH712506">
    <property type="protein sequence ID" value="EFO21813.2"/>
    <property type="molecule type" value="Genomic_DNA"/>
</dbReference>
<dbReference type="KEGG" id="loa:LOAG_06669"/>
<sequence length="122" mass="14568">MVRFREDSHRRVRQRKKELEKEDEERRKQSITKIKQQAFNAATNRARKRRELSVTPIAKRTRNAYGLTPIAKRFHNKIMENKGIVPVNTAKEHRGRVKMMKKTEQKVTIFLRLLLNDSDNNN</sequence>